<dbReference type="SUPFAM" id="SSF50494">
    <property type="entry name" value="Trypsin-like serine proteases"/>
    <property type="match status" value="1"/>
</dbReference>
<protein>
    <submittedName>
        <fullName evidence="7">Serine protease Do</fullName>
    </submittedName>
</protein>
<keyword evidence="5" id="KW-0812">Transmembrane</keyword>
<evidence type="ECO:0000313" key="7">
    <source>
        <dbReference type="EMBL" id="TCS80780.1"/>
    </source>
</evidence>
<keyword evidence="8" id="KW-1185">Reference proteome</keyword>
<evidence type="ECO:0000256" key="2">
    <source>
        <dbReference type="ARBA" id="ARBA00022670"/>
    </source>
</evidence>
<keyword evidence="4" id="KW-0720">Serine protease</keyword>
<reference evidence="7 8" key="1">
    <citation type="submission" date="2019-03" db="EMBL/GenBank/DDBJ databases">
        <title>Genomic Encyclopedia of Type Strains, Phase IV (KMG-IV): sequencing the most valuable type-strain genomes for metagenomic binning, comparative biology and taxonomic classification.</title>
        <authorList>
            <person name="Goeker M."/>
        </authorList>
    </citation>
    <scope>NUCLEOTIDE SEQUENCE [LARGE SCALE GENOMIC DNA]</scope>
    <source>
        <strain evidence="7 8">DSM 23802</strain>
    </source>
</reference>
<dbReference type="SMART" id="SM00228">
    <property type="entry name" value="PDZ"/>
    <property type="match status" value="1"/>
</dbReference>
<keyword evidence="5" id="KW-1133">Transmembrane helix</keyword>
<accession>A0A4R3KCK7</accession>
<dbReference type="GO" id="GO:0004252">
    <property type="term" value="F:serine-type endopeptidase activity"/>
    <property type="evidence" value="ECO:0007669"/>
    <property type="project" value="InterPro"/>
</dbReference>
<proteinExistence type="inferred from homology"/>
<evidence type="ECO:0000256" key="4">
    <source>
        <dbReference type="ARBA" id="ARBA00022825"/>
    </source>
</evidence>
<dbReference type="InterPro" id="IPR001478">
    <property type="entry name" value="PDZ"/>
</dbReference>
<comment type="caution">
    <text evidence="7">The sequence shown here is derived from an EMBL/GenBank/DDBJ whole genome shotgun (WGS) entry which is preliminary data.</text>
</comment>
<organism evidence="7 8">
    <name type="scientific">Tepidibacillus fermentans</name>
    <dbReference type="NCBI Taxonomy" id="1281767"/>
    <lineage>
        <taxon>Bacteria</taxon>
        <taxon>Bacillati</taxon>
        <taxon>Bacillota</taxon>
        <taxon>Bacilli</taxon>
        <taxon>Bacillales</taxon>
        <taxon>Bacillaceae</taxon>
        <taxon>Tepidibacillus</taxon>
    </lineage>
</organism>
<sequence length="407" mass="43812">MGFYEDEFYEGRSSRKQRGFLTPLISAIIGGLIVLMLMPSLVNLGIIKLMPKTETGQPSGILQPSQPGETKQITVNVTSAIQQAAQKARPAVVGVVNLQKQINFWNQSTKNVEAGVGSGVVFQKQNGKAYIITNYHVIEGATGVEVALADGKRVKAEILGADSLTDLAVLAIDDQYVDVVATLGNSTTLKPGEPAIAIGNPLGLEFSQTVTVGVISSPLRIIEKDLDGDGQSDWETEVIQTDAAINLGNSGGALLNIDGDVIGINSSKIAESGVEGLGFAIPISDAKPIIDDLLKYGKVKRPYMGITPIDLQMVSQSDRINVLKLPSSIEEGVVIYDIKSTGPAALAGLRRLDVIVKLDDQTIRNSSDLRKYLYKKKRVGDRMKITFYRDGKVQTIEMTLADFPINQ</sequence>
<dbReference type="EMBL" id="SMAB01000015">
    <property type="protein sequence ID" value="TCS80780.1"/>
    <property type="molecule type" value="Genomic_DNA"/>
</dbReference>
<keyword evidence="2 7" id="KW-0645">Protease</keyword>
<dbReference type="SUPFAM" id="SSF50156">
    <property type="entry name" value="PDZ domain-like"/>
    <property type="match status" value="1"/>
</dbReference>
<dbReference type="PANTHER" id="PTHR43343:SF3">
    <property type="entry name" value="PROTEASE DO-LIKE 8, CHLOROPLASTIC"/>
    <property type="match status" value="1"/>
</dbReference>
<comment type="similarity">
    <text evidence="1">Belongs to the peptidase S1C family.</text>
</comment>
<dbReference type="Pfam" id="PF13365">
    <property type="entry name" value="Trypsin_2"/>
    <property type="match status" value="1"/>
</dbReference>
<evidence type="ECO:0000259" key="6">
    <source>
        <dbReference type="SMART" id="SM00228"/>
    </source>
</evidence>
<evidence type="ECO:0000256" key="1">
    <source>
        <dbReference type="ARBA" id="ARBA00010541"/>
    </source>
</evidence>
<dbReference type="PRINTS" id="PR00834">
    <property type="entry name" value="PROTEASES2C"/>
</dbReference>
<keyword evidence="3" id="KW-0378">Hydrolase</keyword>
<dbReference type="RefSeq" id="WP_132769565.1">
    <property type="nucleotide sequence ID" value="NZ_SMAB01000015.1"/>
</dbReference>
<dbReference type="OrthoDB" id="9758917at2"/>
<dbReference type="PANTHER" id="PTHR43343">
    <property type="entry name" value="PEPTIDASE S12"/>
    <property type="match status" value="1"/>
</dbReference>
<dbReference type="InterPro" id="IPR001940">
    <property type="entry name" value="Peptidase_S1C"/>
</dbReference>
<dbReference type="AlphaFoldDB" id="A0A4R3KCK7"/>
<dbReference type="Gene3D" id="2.40.10.10">
    <property type="entry name" value="Trypsin-like serine proteases"/>
    <property type="match status" value="2"/>
</dbReference>
<feature type="domain" description="PDZ" evidence="6">
    <location>
        <begin position="302"/>
        <end position="391"/>
    </location>
</feature>
<gene>
    <name evidence="7" type="ORF">EDD72_1154</name>
</gene>
<dbReference type="InterPro" id="IPR036034">
    <property type="entry name" value="PDZ_sf"/>
</dbReference>
<dbReference type="CDD" id="cd06781">
    <property type="entry name" value="cpPDZ_BsHtra-like"/>
    <property type="match status" value="1"/>
</dbReference>
<keyword evidence="5" id="KW-0472">Membrane</keyword>
<evidence type="ECO:0000256" key="5">
    <source>
        <dbReference type="SAM" id="Phobius"/>
    </source>
</evidence>
<evidence type="ECO:0000313" key="8">
    <source>
        <dbReference type="Proteomes" id="UP000295788"/>
    </source>
</evidence>
<dbReference type="InterPro" id="IPR051201">
    <property type="entry name" value="Chloro_Bact_Ser_Proteases"/>
</dbReference>
<evidence type="ECO:0000256" key="3">
    <source>
        <dbReference type="ARBA" id="ARBA00022801"/>
    </source>
</evidence>
<dbReference type="Pfam" id="PF13180">
    <property type="entry name" value="PDZ_2"/>
    <property type="match status" value="1"/>
</dbReference>
<dbReference type="Proteomes" id="UP000295788">
    <property type="component" value="Unassembled WGS sequence"/>
</dbReference>
<dbReference type="InterPro" id="IPR009003">
    <property type="entry name" value="Peptidase_S1_PA"/>
</dbReference>
<dbReference type="InterPro" id="IPR043504">
    <property type="entry name" value="Peptidase_S1_PA_chymotrypsin"/>
</dbReference>
<feature type="transmembrane region" description="Helical" evidence="5">
    <location>
        <begin position="20"/>
        <end position="42"/>
    </location>
</feature>
<dbReference type="GO" id="GO:0006508">
    <property type="term" value="P:proteolysis"/>
    <property type="evidence" value="ECO:0007669"/>
    <property type="project" value="UniProtKB-KW"/>
</dbReference>
<dbReference type="Gene3D" id="2.30.42.10">
    <property type="match status" value="1"/>
</dbReference>
<name>A0A4R3KCK7_9BACI</name>